<dbReference type="Proteomes" id="UP000183371">
    <property type="component" value="Unassembled WGS sequence"/>
</dbReference>
<sequence length="296" mass="31915">MILVVGATGELGSRVCKNLIAKDQSVRAMVRRNSNQEVVETLKTLGAEVVVADLKDPTSLKLACIGVDTVVSTATSVSRPSETDTFESVDHQGQINLVTLAKECGVKHFVFVSFPEFQGTFPLQSAKRAVEASLQASGMDYTIIQAPHFQESWLTAPTGINPETNAILTFGGGEGKVSWIAIDDVCEAISTSVKAPEARNRILKVGGPEALSQQDIILLCENLTGKSFKRENIPQEQLDTMSASEDPMMQTFSGLMTVCVNEGCEVDNTEAQQILGFRPRPIKDHLTQLVASLSSS</sequence>
<organism evidence="4 5">
    <name type="scientific">Pseudovibrio denitrificans</name>
    <dbReference type="NCBI Taxonomy" id="258256"/>
    <lineage>
        <taxon>Bacteria</taxon>
        <taxon>Pseudomonadati</taxon>
        <taxon>Pseudomonadota</taxon>
        <taxon>Alphaproteobacteria</taxon>
        <taxon>Hyphomicrobiales</taxon>
        <taxon>Stappiaceae</taxon>
        <taxon>Pseudovibrio</taxon>
    </lineage>
</organism>
<accession>A0A1I7DSP5</accession>
<dbReference type="InterPro" id="IPR044256">
    <property type="entry name" value="HCF244-like"/>
</dbReference>
<dbReference type="Pfam" id="PF05368">
    <property type="entry name" value="NmrA"/>
    <property type="match status" value="1"/>
</dbReference>
<dbReference type="PANTHER" id="PTHR47128">
    <property type="match status" value="1"/>
</dbReference>
<gene>
    <name evidence="4" type="ORF">SAMN05444141_11056</name>
</gene>
<reference evidence="5" key="1">
    <citation type="submission" date="2016-10" db="EMBL/GenBank/DDBJ databases">
        <authorList>
            <person name="Varghese N."/>
            <person name="Submissions S."/>
        </authorList>
    </citation>
    <scope>NUCLEOTIDE SEQUENCE [LARGE SCALE GENOMIC DNA]</scope>
    <source>
        <strain evidence="5">DSM 17465</strain>
    </source>
</reference>
<feature type="domain" description="NmrA-like" evidence="3">
    <location>
        <begin position="2"/>
        <end position="271"/>
    </location>
</feature>
<keyword evidence="2" id="KW-0604">Photosystem II</keyword>
<dbReference type="GO" id="GO:0015979">
    <property type="term" value="P:photosynthesis"/>
    <property type="evidence" value="ECO:0007669"/>
    <property type="project" value="UniProtKB-KW"/>
</dbReference>
<keyword evidence="5" id="KW-1185">Reference proteome</keyword>
<evidence type="ECO:0000313" key="4">
    <source>
        <dbReference type="EMBL" id="SFU14737.1"/>
    </source>
</evidence>
<dbReference type="AlphaFoldDB" id="A0A1I7DSP5"/>
<dbReference type="SUPFAM" id="SSF51735">
    <property type="entry name" value="NAD(P)-binding Rossmann-fold domains"/>
    <property type="match status" value="1"/>
</dbReference>
<dbReference type="CDD" id="cd05243">
    <property type="entry name" value="SDR_a5"/>
    <property type="match status" value="1"/>
</dbReference>
<name>A0A1I7DSP5_9HYPH</name>
<evidence type="ECO:0000259" key="3">
    <source>
        <dbReference type="Pfam" id="PF05368"/>
    </source>
</evidence>
<dbReference type="InterPro" id="IPR036291">
    <property type="entry name" value="NAD(P)-bd_dom_sf"/>
</dbReference>
<dbReference type="EMBL" id="FPBD01000010">
    <property type="protein sequence ID" value="SFU14737.1"/>
    <property type="molecule type" value="Genomic_DNA"/>
</dbReference>
<evidence type="ECO:0000256" key="1">
    <source>
        <dbReference type="ARBA" id="ARBA00022531"/>
    </source>
</evidence>
<dbReference type="Gene3D" id="3.40.50.720">
    <property type="entry name" value="NAD(P)-binding Rossmann-like Domain"/>
    <property type="match status" value="1"/>
</dbReference>
<dbReference type="InterPro" id="IPR008030">
    <property type="entry name" value="NmrA-like"/>
</dbReference>
<evidence type="ECO:0000313" key="5">
    <source>
        <dbReference type="Proteomes" id="UP000183371"/>
    </source>
</evidence>
<protein>
    <submittedName>
        <fullName evidence="4">Uncharacterized conserved protein YbjT, contains NAD(P)-binding and DUF2867 domains</fullName>
    </submittedName>
</protein>
<keyword evidence="1" id="KW-0602">Photosynthesis</keyword>
<proteinExistence type="predicted"/>
<dbReference type="PANTHER" id="PTHR47128:SF2">
    <property type="entry name" value="PROTEIN HIGH CHLOROPHYLL FLUORESCENCE PHENOTYPE 244, CHLOROPLASTIC"/>
    <property type="match status" value="1"/>
</dbReference>
<dbReference type="GO" id="GO:0009523">
    <property type="term" value="C:photosystem II"/>
    <property type="evidence" value="ECO:0007669"/>
    <property type="project" value="UniProtKB-KW"/>
</dbReference>
<dbReference type="RefSeq" id="WP_083417444.1">
    <property type="nucleotide sequence ID" value="NZ_FPBD01000010.1"/>
</dbReference>
<evidence type="ECO:0000256" key="2">
    <source>
        <dbReference type="ARBA" id="ARBA00023276"/>
    </source>
</evidence>